<dbReference type="EMBL" id="CP091244">
    <property type="protein sequence ID" value="UJS22729.1"/>
    <property type="molecule type" value="Genomic_DNA"/>
</dbReference>
<evidence type="ECO:0000313" key="3">
    <source>
        <dbReference type="Proteomes" id="UP001054801"/>
    </source>
</evidence>
<dbReference type="InterPro" id="IPR029063">
    <property type="entry name" value="SAM-dependent_MTases_sf"/>
</dbReference>
<keyword evidence="2" id="KW-0489">Methyltransferase</keyword>
<feature type="domain" description="Methyltransferase FkbM" evidence="1">
    <location>
        <begin position="138"/>
        <end position="293"/>
    </location>
</feature>
<dbReference type="PANTHER" id="PTHR34203:SF15">
    <property type="entry name" value="SLL1173 PROTEIN"/>
    <property type="match status" value="1"/>
</dbReference>
<dbReference type="InterPro" id="IPR052514">
    <property type="entry name" value="SAM-dependent_MTase"/>
</dbReference>
<reference evidence="2" key="1">
    <citation type="journal article" date="2022" name="Microorganisms">
        <title>Two New Species of Filamentous Sulfur Bacteria of the Genus Thiothrix, Thiothrix winogradskyi sp. nov. and 'Candidatus Thiothrix sulfatifontis' sp. nov.</title>
        <authorList>
            <person name="Ravin N.V."/>
            <person name="Rossetti S."/>
            <person name="Beletsky A.V."/>
            <person name="Kadnikov V.V."/>
            <person name="Rudenko T.S."/>
            <person name="Smolyakov D.D."/>
            <person name="Moskvitina M.I."/>
            <person name="Gureeva M.V."/>
            <person name="Mardanov A.V."/>
            <person name="Grabovich M.Y."/>
        </authorList>
    </citation>
    <scope>NUCLEOTIDE SEQUENCE</scope>
    <source>
        <strain evidence="2">CT3</strain>
    </source>
</reference>
<keyword evidence="2" id="KW-0808">Transferase</keyword>
<evidence type="ECO:0000313" key="2">
    <source>
        <dbReference type="EMBL" id="UJS22729.1"/>
    </source>
</evidence>
<dbReference type="GO" id="GO:0008168">
    <property type="term" value="F:methyltransferase activity"/>
    <property type="evidence" value="ECO:0007669"/>
    <property type="project" value="UniProtKB-KW"/>
</dbReference>
<accession>A0ABY3SUC5</accession>
<dbReference type="InterPro" id="IPR006342">
    <property type="entry name" value="FkbM_mtfrase"/>
</dbReference>
<dbReference type="Pfam" id="PF05050">
    <property type="entry name" value="Methyltransf_21"/>
    <property type="match status" value="1"/>
</dbReference>
<proteinExistence type="predicted"/>
<sequence>MKLLNRLFGQQDVVKKAEVYSRPFLLTASEEDIAACFRLLLNRNPGEKEWHGHRQTAGIPLVEIVSKFLHSNEFKSRKLSSSSLAESGHDIIDTLEGFRICISRDDKVCGSLRDSRDYEAAVTSIVKKVLSPGMNFVDIGANIGYFSLLASRLVGEIGKVFAVEPYPYNLKLLNLNLMLNACHNVEVLPFALAEKKGFLNYDDSAGNSGNVFALDANLEAILESVLVYAVRLDDVLVSDKPIDLIKMDIEGAEYLAIQGMKRIIQQDRPIMISELSEGFLQSVSGVTMRDYLQALLPDDSWQLAIIRGVDELEFCGCDIEAVIRRFQEGCSICMDIVAYPAEKHELLL</sequence>
<evidence type="ECO:0000259" key="1">
    <source>
        <dbReference type="Pfam" id="PF05050"/>
    </source>
</evidence>
<keyword evidence="3" id="KW-1185">Reference proteome</keyword>
<dbReference type="SUPFAM" id="SSF53335">
    <property type="entry name" value="S-adenosyl-L-methionine-dependent methyltransferases"/>
    <property type="match status" value="1"/>
</dbReference>
<name>A0ABY3SUC5_9GAMM</name>
<protein>
    <submittedName>
        <fullName evidence="2">FkbM family methyltransferase</fullName>
    </submittedName>
</protein>
<dbReference type="PANTHER" id="PTHR34203">
    <property type="entry name" value="METHYLTRANSFERASE, FKBM FAMILY PROTEIN"/>
    <property type="match status" value="1"/>
</dbReference>
<dbReference type="Proteomes" id="UP001054801">
    <property type="component" value="Chromosome"/>
</dbReference>
<dbReference type="RefSeq" id="WP_236496410.1">
    <property type="nucleotide sequence ID" value="NZ_CP091244.1"/>
</dbReference>
<gene>
    <name evidence="2" type="ORF">L2Y54_12320</name>
</gene>
<organism evidence="2 3">
    <name type="scientific">Thiothrix winogradskyi</name>
    <dbReference type="NCBI Taxonomy" id="96472"/>
    <lineage>
        <taxon>Bacteria</taxon>
        <taxon>Pseudomonadati</taxon>
        <taxon>Pseudomonadota</taxon>
        <taxon>Gammaproteobacteria</taxon>
        <taxon>Thiotrichales</taxon>
        <taxon>Thiotrichaceae</taxon>
        <taxon>Thiothrix</taxon>
    </lineage>
</organism>
<dbReference type="NCBIfam" id="TIGR01444">
    <property type="entry name" value="fkbM_fam"/>
    <property type="match status" value="1"/>
</dbReference>
<dbReference type="GO" id="GO:0032259">
    <property type="term" value="P:methylation"/>
    <property type="evidence" value="ECO:0007669"/>
    <property type="project" value="UniProtKB-KW"/>
</dbReference>
<dbReference type="Gene3D" id="3.40.50.150">
    <property type="entry name" value="Vaccinia Virus protein VP39"/>
    <property type="match status" value="1"/>
</dbReference>